<dbReference type="EMBL" id="BAAAQN010000043">
    <property type="protein sequence ID" value="GAA2047586.1"/>
    <property type="molecule type" value="Genomic_DNA"/>
</dbReference>
<evidence type="ECO:0000256" key="1">
    <source>
        <dbReference type="SAM" id="MobiDB-lite"/>
    </source>
</evidence>
<keyword evidence="2" id="KW-0472">Membrane</keyword>
<sequence length="435" mass="44842">MTTFLSELGTKLADRWAAAILAPGLLFLGALSLATRLGQGAALHAGRISRWITQLAAAPASHSTGAILVIAAGTLGASTAIGLIASALGRLVERAWLLRGDRGPGRILRARRERRWNAADERVRVEEDRIAAEAAAKAAVKTAAQAAVKTAVGMGAASPASSTSTSANPIAATATAPNLSSTTPIAAASTSPNLPSANPVAATAPNLPSTSPISAASTISNLPSASPIAATAPKLPSSNPVAAASSTAPNLPSANPTAAAATRPHRPRGELVLPARSLAEAIARRDAVSLVPPERPTWIADRLRAVDVRVWRTYSLDLQSAWPRLWSIAGPDLRSDLGAAQDSYAAAARLTGWGLLYSGLGLWWWPAAVVGVAALGTAWVRARAAAGVLAELVETTVDLHLRDLARRLDLDDPDLVAAGAAVTDRLRKRRGSRGR</sequence>
<name>A0ABP5GLI6_9ACTN</name>
<keyword evidence="4" id="KW-1185">Reference proteome</keyword>
<organism evidence="3 4">
    <name type="scientific">Catenulispora yoronensis</name>
    <dbReference type="NCBI Taxonomy" id="450799"/>
    <lineage>
        <taxon>Bacteria</taxon>
        <taxon>Bacillati</taxon>
        <taxon>Actinomycetota</taxon>
        <taxon>Actinomycetes</taxon>
        <taxon>Catenulisporales</taxon>
        <taxon>Catenulisporaceae</taxon>
        <taxon>Catenulispora</taxon>
    </lineage>
</organism>
<keyword evidence="2" id="KW-0812">Transmembrane</keyword>
<feature type="region of interest" description="Disordered" evidence="1">
    <location>
        <begin position="183"/>
        <end position="205"/>
    </location>
</feature>
<protein>
    <recommendedName>
        <fullName evidence="5">Vegetative cell wall protein gp1</fullName>
    </recommendedName>
</protein>
<feature type="compositionally biased region" description="Polar residues" evidence="1">
    <location>
        <begin position="236"/>
        <end position="246"/>
    </location>
</feature>
<accession>A0ABP5GLI6</accession>
<evidence type="ECO:0000256" key="2">
    <source>
        <dbReference type="SAM" id="Phobius"/>
    </source>
</evidence>
<evidence type="ECO:0000313" key="4">
    <source>
        <dbReference type="Proteomes" id="UP001500751"/>
    </source>
</evidence>
<feature type="compositionally biased region" description="Low complexity" evidence="1">
    <location>
        <begin position="183"/>
        <end position="192"/>
    </location>
</feature>
<dbReference type="RefSeq" id="WP_344669130.1">
    <property type="nucleotide sequence ID" value="NZ_BAAAQN010000043.1"/>
</dbReference>
<evidence type="ECO:0008006" key="5">
    <source>
        <dbReference type="Google" id="ProtNLM"/>
    </source>
</evidence>
<comment type="caution">
    <text evidence="3">The sequence shown here is derived from an EMBL/GenBank/DDBJ whole genome shotgun (WGS) entry which is preliminary data.</text>
</comment>
<keyword evidence="2" id="KW-1133">Transmembrane helix</keyword>
<proteinExistence type="predicted"/>
<feature type="region of interest" description="Disordered" evidence="1">
    <location>
        <begin position="231"/>
        <end position="267"/>
    </location>
</feature>
<evidence type="ECO:0000313" key="3">
    <source>
        <dbReference type="EMBL" id="GAA2047586.1"/>
    </source>
</evidence>
<feature type="transmembrane region" description="Helical" evidence="2">
    <location>
        <begin position="64"/>
        <end position="89"/>
    </location>
</feature>
<dbReference type="Proteomes" id="UP001500751">
    <property type="component" value="Unassembled WGS sequence"/>
</dbReference>
<feature type="compositionally biased region" description="Low complexity" evidence="1">
    <location>
        <begin position="247"/>
        <end position="262"/>
    </location>
</feature>
<reference evidence="4" key="1">
    <citation type="journal article" date="2019" name="Int. J. Syst. Evol. Microbiol.">
        <title>The Global Catalogue of Microorganisms (GCM) 10K type strain sequencing project: providing services to taxonomists for standard genome sequencing and annotation.</title>
        <authorList>
            <consortium name="The Broad Institute Genomics Platform"/>
            <consortium name="The Broad Institute Genome Sequencing Center for Infectious Disease"/>
            <person name="Wu L."/>
            <person name="Ma J."/>
        </authorList>
    </citation>
    <scope>NUCLEOTIDE SEQUENCE [LARGE SCALE GENOMIC DNA]</scope>
    <source>
        <strain evidence="4">JCM 16014</strain>
    </source>
</reference>
<gene>
    <name evidence="3" type="ORF">GCM10009839_61030</name>
</gene>